<sequence>MEDAVNMLTRDKRTIDNAVAITFDDGYKNSFIDAYPILKKYKVPATLFLTSGLINENKLAWWDQVELFYGDKSKVESMKNLPNEKRIKMLETMIPQKKDIPEKYKFLSKNEVQNMSDVFSYGSHTLSHPILTMTKKSEVKKEIYNSKKKLENLLNMKIRSFCYPNGDFNDEIKHIVKNAGYDYA</sequence>
<dbReference type="PANTHER" id="PTHR34216:SF3">
    <property type="entry name" value="POLY-BETA-1,6-N-ACETYL-D-GLUCOSAMINE N-DEACETYLASE"/>
    <property type="match status" value="1"/>
</dbReference>
<evidence type="ECO:0000259" key="3">
    <source>
        <dbReference type="PROSITE" id="PS51677"/>
    </source>
</evidence>
<reference evidence="4" key="1">
    <citation type="journal article" date="2014" name="Front. Microbiol.">
        <title>High frequency of phylogenetically diverse reductive dehalogenase-homologous genes in deep subseafloor sedimentary metagenomes.</title>
        <authorList>
            <person name="Kawai M."/>
            <person name="Futagami T."/>
            <person name="Toyoda A."/>
            <person name="Takaki Y."/>
            <person name="Nishi S."/>
            <person name="Hori S."/>
            <person name="Arai W."/>
            <person name="Tsubouchi T."/>
            <person name="Morono Y."/>
            <person name="Uchiyama I."/>
            <person name="Ito T."/>
            <person name="Fujiyama A."/>
            <person name="Inagaki F."/>
            <person name="Takami H."/>
        </authorList>
    </citation>
    <scope>NUCLEOTIDE SEQUENCE</scope>
    <source>
        <strain evidence="4">Expedition CK06-06</strain>
    </source>
</reference>
<dbReference type="AlphaFoldDB" id="X1D1Y1"/>
<dbReference type="GO" id="GO:0016810">
    <property type="term" value="F:hydrolase activity, acting on carbon-nitrogen (but not peptide) bonds"/>
    <property type="evidence" value="ECO:0007669"/>
    <property type="project" value="InterPro"/>
</dbReference>
<feature type="non-terminal residue" evidence="4">
    <location>
        <position position="184"/>
    </location>
</feature>
<dbReference type="GO" id="GO:0005576">
    <property type="term" value="C:extracellular region"/>
    <property type="evidence" value="ECO:0007669"/>
    <property type="project" value="UniProtKB-SubCell"/>
</dbReference>
<dbReference type="Gene3D" id="3.20.20.370">
    <property type="entry name" value="Glycoside hydrolase/deacetylase"/>
    <property type="match status" value="1"/>
</dbReference>
<dbReference type="InterPro" id="IPR002509">
    <property type="entry name" value="NODB_dom"/>
</dbReference>
<name>X1D1Y1_9ZZZZ</name>
<dbReference type="EMBL" id="BART01025293">
    <property type="protein sequence ID" value="GAG99117.1"/>
    <property type="molecule type" value="Genomic_DNA"/>
</dbReference>
<feature type="domain" description="NodB homology" evidence="3">
    <location>
        <begin position="17"/>
        <end position="184"/>
    </location>
</feature>
<dbReference type="PANTHER" id="PTHR34216">
    <property type="match status" value="1"/>
</dbReference>
<comment type="caution">
    <text evidence="4">The sequence shown here is derived from an EMBL/GenBank/DDBJ whole genome shotgun (WGS) entry which is preliminary data.</text>
</comment>
<dbReference type="Pfam" id="PF01522">
    <property type="entry name" value="Polysacc_deac_1"/>
    <property type="match status" value="1"/>
</dbReference>
<evidence type="ECO:0000256" key="1">
    <source>
        <dbReference type="ARBA" id="ARBA00004613"/>
    </source>
</evidence>
<dbReference type="InterPro" id="IPR051398">
    <property type="entry name" value="Polysacch_Deacetylase"/>
</dbReference>
<gene>
    <name evidence="4" type="ORF">S01H4_45434</name>
</gene>
<dbReference type="InterPro" id="IPR011330">
    <property type="entry name" value="Glyco_hydro/deAcase_b/a-brl"/>
</dbReference>
<dbReference type="PROSITE" id="PS51677">
    <property type="entry name" value="NODB"/>
    <property type="match status" value="1"/>
</dbReference>
<evidence type="ECO:0000313" key="4">
    <source>
        <dbReference type="EMBL" id="GAG99117.1"/>
    </source>
</evidence>
<proteinExistence type="predicted"/>
<evidence type="ECO:0000256" key="2">
    <source>
        <dbReference type="ARBA" id="ARBA00022729"/>
    </source>
</evidence>
<protein>
    <recommendedName>
        <fullName evidence="3">NodB homology domain-containing protein</fullName>
    </recommendedName>
</protein>
<keyword evidence="2" id="KW-0732">Signal</keyword>
<dbReference type="CDD" id="cd10918">
    <property type="entry name" value="CE4_NodB_like_5s_6s"/>
    <property type="match status" value="1"/>
</dbReference>
<dbReference type="SUPFAM" id="SSF88713">
    <property type="entry name" value="Glycoside hydrolase/deacetylase"/>
    <property type="match status" value="1"/>
</dbReference>
<accession>X1D1Y1</accession>
<comment type="subcellular location">
    <subcellularLocation>
        <location evidence="1">Secreted</location>
    </subcellularLocation>
</comment>
<dbReference type="GO" id="GO:0005975">
    <property type="term" value="P:carbohydrate metabolic process"/>
    <property type="evidence" value="ECO:0007669"/>
    <property type="project" value="InterPro"/>
</dbReference>
<organism evidence="4">
    <name type="scientific">marine sediment metagenome</name>
    <dbReference type="NCBI Taxonomy" id="412755"/>
    <lineage>
        <taxon>unclassified sequences</taxon>
        <taxon>metagenomes</taxon>
        <taxon>ecological metagenomes</taxon>
    </lineage>
</organism>